<accession>A0A1F7GH05</accession>
<protein>
    <submittedName>
        <fullName evidence="1">Uncharacterized protein</fullName>
    </submittedName>
</protein>
<gene>
    <name evidence="1" type="ORF">A2866_06550</name>
</gene>
<reference evidence="1 2" key="1">
    <citation type="journal article" date="2016" name="Nat. Commun.">
        <title>Thousands of microbial genomes shed light on interconnected biogeochemical processes in an aquifer system.</title>
        <authorList>
            <person name="Anantharaman K."/>
            <person name="Brown C.T."/>
            <person name="Hug L.A."/>
            <person name="Sharon I."/>
            <person name="Castelle C.J."/>
            <person name="Probst A.J."/>
            <person name="Thomas B.C."/>
            <person name="Singh A."/>
            <person name="Wilkins M.J."/>
            <person name="Karaoz U."/>
            <person name="Brodie E.L."/>
            <person name="Williams K.H."/>
            <person name="Hubbard S.S."/>
            <person name="Banfield J.F."/>
        </authorList>
    </citation>
    <scope>NUCLEOTIDE SEQUENCE [LARGE SCALE GENOMIC DNA]</scope>
</reference>
<dbReference type="AlphaFoldDB" id="A0A1F7GH05"/>
<organism evidence="1 2">
    <name type="scientific">Candidatus Roizmanbacteria bacterium RIFCSPHIGHO2_01_FULL_39_8</name>
    <dbReference type="NCBI Taxonomy" id="1802033"/>
    <lineage>
        <taxon>Bacteria</taxon>
        <taxon>Candidatus Roizmaniibacteriota</taxon>
    </lineage>
</organism>
<dbReference type="EMBL" id="MFZI01000073">
    <property type="protein sequence ID" value="OGK18219.1"/>
    <property type="molecule type" value="Genomic_DNA"/>
</dbReference>
<comment type="caution">
    <text evidence="1">The sequence shown here is derived from an EMBL/GenBank/DDBJ whole genome shotgun (WGS) entry which is preliminary data.</text>
</comment>
<evidence type="ECO:0000313" key="1">
    <source>
        <dbReference type="EMBL" id="OGK18219.1"/>
    </source>
</evidence>
<proteinExistence type="predicted"/>
<dbReference type="Proteomes" id="UP000177026">
    <property type="component" value="Unassembled WGS sequence"/>
</dbReference>
<sequence>MRLEQEVCRYLLVGRDDGQAGRVSQRKALHLFSHCLDSEEVSFNLFLKIIRVEPELGIWYKEL</sequence>
<name>A0A1F7GH05_9BACT</name>
<evidence type="ECO:0000313" key="2">
    <source>
        <dbReference type="Proteomes" id="UP000177026"/>
    </source>
</evidence>